<feature type="domain" description="YdhG-like" evidence="1">
    <location>
        <begin position="24"/>
        <end position="117"/>
    </location>
</feature>
<reference evidence="2 3" key="1">
    <citation type="submission" date="2013-05" db="EMBL/GenBank/DDBJ databases">
        <title>Draft genome sequence of Rubidibacter lacunae KORDI 51-2.</title>
        <authorList>
            <person name="Choi D.H."/>
            <person name="Noh J.H."/>
            <person name="Kwon K.-K."/>
            <person name="Lee J.-H."/>
            <person name="Ryu J.-Y."/>
        </authorList>
    </citation>
    <scope>NUCLEOTIDE SEQUENCE [LARGE SCALE GENOMIC DNA]</scope>
    <source>
        <strain evidence="2 3">KORDI 51-2</strain>
    </source>
</reference>
<dbReference type="InParanoid" id="U5DMS3"/>
<dbReference type="RefSeq" id="WP_022606052.1">
    <property type="nucleotide sequence ID" value="NZ_ASSJ01000036.1"/>
</dbReference>
<dbReference type="Gene3D" id="3.90.1150.200">
    <property type="match status" value="1"/>
</dbReference>
<dbReference type="eggNOG" id="COG5649">
    <property type="taxonomic scope" value="Bacteria"/>
</dbReference>
<dbReference type="OrthoDB" id="9811812at2"/>
<evidence type="ECO:0000259" key="1">
    <source>
        <dbReference type="Pfam" id="PF08818"/>
    </source>
</evidence>
<proteinExistence type="predicted"/>
<organism evidence="2 3">
    <name type="scientific">Rubidibacter lacunae KORDI 51-2</name>
    <dbReference type="NCBI Taxonomy" id="582515"/>
    <lineage>
        <taxon>Bacteria</taxon>
        <taxon>Bacillati</taxon>
        <taxon>Cyanobacteriota</taxon>
        <taxon>Cyanophyceae</taxon>
        <taxon>Oscillatoriophycideae</taxon>
        <taxon>Chroococcales</taxon>
        <taxon>Aphanothecaceae</taxon>
        <taxon>Rubidibacter</taxon>
    </lineage>
</organism>
<dbReference type="Pfam" id="PF08818">
    <property type="entry name" value="DUF1801"/>
    <property type="match status" value="1"/>
</dbReference>
<dbReference type="AlphaFoldDB" id="U5DMS3"/>
<sequence>MNDTALQQVEDFINDIQSVNPEHAEIIKLVRDLFAEENEEIFQGIKYGGLAFFQNGALIGGIFPYKKHLSIEFSNGADFSDPSSDLEGKGKKRRHLKIFTAEDIDAKNALYFVKQAVDKRSDT</sequence>
<dbReference type="SUPFAM" id="SSF159888">
    <property type="entry name" value="YdhG-like"/>
    <property type="match status" value="1"/>
</dbReference>
<accession>U5DMS3</accession>
<dbReference type="InterPro" id="IPR014922">
    <property type="entry name" value="YdhG-like"/>
</dbReference>
<dbReference type="EMBL" id="ASSJ01000036">
    <property type="protein sequence ID" value="ERN41914.1"/>
    <property type="molecule type" value="Genomic_DNA"/>
</dbReference>
<keyword evidence="3" id="KW-1185">Reference proteome</keyword>
<comment type="caution">
    <text evidence="2">The sequence shown here is derived from an EMBL/GenBank/DDBJ whole genome shotgun (WGS) entry which is preliminary data.</text>
</comment>
<dbReference type="STRING" id="582515.KR51_00014480"/>
<evidence type="ECO:0000313" key="2">
    <source>
        <dbReference type="EMBL" id="ERN41914.1"/>
    </source>
</evidence>
<dbReference type="Proteomes" id="UP000016960">
    <property type="component" value="Unassembled WGS sequence"/>
</dbReference>
<protein>
    <recommendedName>
        <fullName evidence="1">YdhG-like domain-containing protein</fullName>
    </recommendedName>
</protein>
<name>U5DMS3_9CHRO</name>
<evidence type="ECO:0000313" key="3">
    <source>
        <dbReference type="Proteomes" id="UP000016960"/>
    </source>
</evidence>
<gene>
    <name evidence="2" type="ORF">KR51_00014480</name>
</gene>